<dbReference type="InterPro" id="IPR007848">
    <property type="entry name" value="Small_mtfrase_dom"/>
</dbReference>
<dbReference type="Gene3D" id="3.40.50.150">
    <property type="entry name" value="Vaccinia Virus protein VP39"/>
    <property type="match status" value="1"/>
</dbReference>
<organism evidence="8 9">
    <name type="scientific">Thalassomonas haliotis</name>
    <dbReference type="NCBI Taxonomy" id="485448"/>
    <lineage>
        <taxon>Bacteria</taxon>
        <taxon>Pseudomonadati</taxon>
        <taxon>Pseudomonadota</taxon>
        <taxon>Gammaproteobacteria</taxon>
        <taxon>Alteromonadales</taxon>
        <taxon>Colwelliaceae</taxon>
        <taxon>Thalassomonas</taxon>
    </lineage>
</organism>
<dbReference type="Proteomes" id="UP001215231">
    <property type="component" value="Chromosome"/>
</dbReference>
<keyword evidence="1 5" id="KW-0489">Methyltransferase</keyword>
<feature type="binding site" evidence="5">
    <location>
        <position position="157"/>
    </location>
    <ligand>
        <name>S-adenosyl-L-methionine</name>
        <dbReference type="ChEBI" id="CHEBI:59789"/>
    </ligand>
</feature>
<dbReference type="PROSITE" id="PS00092">
    <property type="entry name" value="N6_MTASE"/>
    <property type="match status" value="1"/>
</dbReference>
<feature type="binding site" evidence="5">
    <location>
        <begin position="134"/>
        <end position="138"/>
    </location>
    <ligand>
        <name>S-adenosyl-L-methionine</name>
        <dbReference type="ChEBI" id="CHEBI:59789"/>
    </ligand>
</feature>
<keyword evidence="2 5" id="KW-0808">Transferase</keyword>
<dbReference type="Pfam" id="PF17827">
    <property type="entry name" value="PrmC_N"/>
    <property type="match status" value="1"/>
</dbReference>
<evidence type="ECO:0000313" key="8">
    <source>
        <dbReference type="EMBL" id="WDE10467.1"/>
    </source>
</evidence>
<keyword evidence="3 5" id="KW-0949">S-adenosyl-L-methionine</keyword>
<evidence type="ECO:0000256" key="4">
    <source>
        <dbReference type="ARBA" id="ARBA00048391"/>
    </source>
</evidence>
<evidence type="ECO:0000313" key="9">
    <source>
        <dbReference type="Proteomes" id="UP001215231"/>
    </source>
</evidence>
<name>A0ABY7VC52_9GAMM</name>
<dbReference type="NCBIfam" id="TIGR03534">
    <property type="entry name" value="RF_mod_PrmC"/>
    <property type="match status" value="1"/>
</dbReference>
<gene>
    <name evidence="5 8" type="primary">prmC</name>
    <name evidence="8" type="ORF">H3N35_19645</name>
</gene>
<dbReference type="InterPro" id="IPR004556">
    <property type="entry name" value="HemK-like"/>
</dbReference>
<dbReference type="GO" id="GO:0032259">
    <property type="term" value="P:methylation"/>
    <property type="evidence" value="ECO:0007669"/>
    <property type="project" value="UniProtKB-KW"/>
</dbReference>
<dbReference type="EMBL" id="CP059693">
    <property type="protein sequence ID" value="WDE10467.1"/>
    <property type="molecule type" value="Genomic_DNA"/>
</dbReference>
<sequence>MSALVSESPLQTSLKNAPLARLVEQGAALLLEASDSGKLDTQVLLCHVLDKDLSYLHTWPEKVIADEAFLHFTRLLERRLAGEPVAYITGIKEFWSLPLKVSPATLIPRPDTEVLVEQVLACHQQNKLSCLDLGTGTGAIALALASEQPAWQIDAVDFNVEAVMLARDNARSLKLRVNIYQSDWFKQVPADKRFEVIVSNPPYIDGEDKHLGQGDVRFEPESALVALENGLADIITIASGAKEYLTDGGSIYFEHGFEQGGQVRSILTRLGYSDAKTTKDFAGNDRITQANWIINQLEN</sequence>
<evidence type="ECO:0000259" key="6">
    <source>
        <dbReference type="Pfam" id="PF05175"/>
    </source>
</evidence>
<feature type="domain" description="Methyltransferase small" evidence="6">
    <location>
        <begin position="113"/>
        <end position="209"/>
    </location>
</feature>
<comment type="similarity">
    <text evidence="5">Belongs to the protein N5-glutamine methyltransferase family. PrmC subfamily.</text>
</comment>
<dbReference type="InterPro" id="IPR040758">
    <property type="entry name" value="PrmC_N"/>
</dbReference>
<dbReference type="PANTHER" id="PTHR18895:SF74">
    <property type="entry name" value="MTRF1L RELEASE FACTOR GLUTAMINE METHYLTRANSFERASE"/>
    <property type="match status" value="1"/>
</dbReference>
<dbReference type="InterPro" id="IPR019874">
    <property type="entry name" value="RF_methyltr_PrmC"/>
</dbReference>
<evidence type="ECO:0000256" key="5">
    <source>
        <dbReference type="HAMAP-Rule" id="MF_02126"/>
    </source>
</evidence>
<feature type="domain" description="Release factor glutamine methyltransferase N-terminal" evidence="7">
    <location>
        <begin position="23"/>
        <end position="90"/>
    </location>
</feature>
<feature type="binding site" evidence="5">
    <location>
        <begin position="200"/>
        <end position="203"/>
    </location>
    <ligand>
        <name>substrate</name>
    </ligand>
</feature>
<dbReference type="HAMAP" id="MF_02126">
    <property type="entry name" value="RF_methyltr_PrmC"/>
    <property type="match status" value="1"/>
</dbReference>
<dbReference type="InterPro" id="IPR002052">
    <property type="entry name" value="DNA_methylase_N6_adenine_CS"/>
</dbReference>
<dbReference type="CDD" id="cd02440">
    <property type="entry name" value="AdoMet_MTases"/>
    <property type="match status" value="1"/>
</dbReference>
<evidence type="ECO:0000259" key="7">
    <source>
        <dbReference type="Pfam" id="PF17827"/>
    </source>
</evidence>
<feature type="binding site" evidence="5">
    <location>
        <position position="200"/>
    </location>
    <ligand>
        <name>S-adenosyl-L-methionine</name>
        <dbReference type="ChEBI" id="CHEBI:59789"/>
    </ligand>
</feature>
<dbReference type="EC" id="2.1.1.297" evidence="5"/>
<proteinExistence type="inferred from homology"/>
<keyword evidence="9" id="KW-1185">Reference proteome</keyword>
<dbReference type="Pfam" id="PF05175">
    <property type="entry name" value="MTS"/>
    <property type="match status" value="1"/>
</dbReference>
<dbReference type="SUPFAM" id="SSF53335">
    <property type="entry name" value="S-adenosyl-L-methionine-dependent methyltransferases"/>
    <property type="match status" value="1"/>
</dbReference>
<dbReference type="NCBIfam" id="TIGR00536">
    <property type="entry name" value="hemK_fam"/>
    <property type="match status" value="1"/>
</dbReference>
<dbReference type="InterPro" id="IPR050320">
    <property type="entry name" value="N5-glutamine_MTase"/>
</dbReference>
<dbReference type="InterPro" id="IPR029063">
    <property type="entry name" value="SAM-dependent_MTases_sf"/>
</dbReference>
<dbReference type="GO" id="GO:0102559">
    <property type="term" value="F:peptide chain release factor N(5)-glutamine methyltransferase activity"/>
    <property type="evidence" value="ECO:0007669"/>
    <property type="project" value="UniProtKB-EC"/>
</dbReference>
<dbReference type="Gene3D" id="1.10.8.10">
    <property type="entry name" value="DNA helicase RuvA subunit, C-terminal domain"/>
    <property type="match status" value="1"/>
</dbReference>
<reference evidence="8 9" key="1">
    <citation type="journal article" date="2022" name="Mar. Drugs">
        <title>Bioassay-Guided Fractionation Leads to the Detection of Cholic Acid Generated by the Rare Thalassomonas sp.</title>
        <authorList>
            <person name="Pheiffer F."/>
            <person name="Schneider Y.K."/>
            <person name="Hansen E.H."/>
            <person name="Andersen J.H."/>
            <person name="Isaksson J."/>
            <person name="Busche T."/>
            <person name="R C."/>
            <person name="Kalinowski J."/>
            <person name="Zyl L.V."/>
            <person name="Trindade M."/>
        </authorList>
    </citation>
    <scope>NUCLEOTIDE SEQUENCE [LARGE SCALE GENOMIC DNA]</scope>
    <source>
        <strain evidence="8 9">A5K-61T</strain>
    </source>
</reference>
<evidence type="ECO:0000256" key="1">
    <source>
        <dbReference type="ARBA" id="ARBA00022603"/>
    </source>
</evidence>
<comment type="function">
    <text evidence="5">Methylates the class 1 translation termination release factors RF1/PrfA and RF2/PrfB on the glutamine residue of the universally conserved GGQ motif.</text>
</comment>
<evidence type="ECO:0000256" key="2">
    <source>
        <dbReference type="ARBA" id="ARBA00022679"/>
    </source>
</evidence>
<evidence type="ECO:0000256" key="3">
    <source>
        <dbReference type="ARBA" id="ARBA00022691"/>
    </source>
</evidence>
<feature type="binding site" evidence="5">
    <location>
        <position position="184"/>
    </location>
    <ligand>
        <name>S-adenosyl-L-methionine</name>
        <dbReference type="ChEBI" id="CHEBI:59789"/>
    </ligand>
</feature>
<protein>
    <recommendedName>
        <fullName evidence="5">Release factor glutamine methyltransferase</fullName>
        <shortName evidence="5">RF MTase</shortName>
        <ecNumber evidence="5">2.1.1.297</ecNumber>
    </recommendedName>
    <alternativeName>
        <fullName evidence="5">N5-glutamine methyltransferase PrmC</fullName>
    </alternativeName>
    <alternativeName>
        <fullName evidence="5">Protein-(glutamine-N5) MTase PrmC</fullName>
    </alternativeName>
    <alternativeName>
        <fullName evidence="5">Protein-glutamine N-methyltransferase PrmC</fullName>
    </alternativeName>
</protein>
<comment type="catalytic activity">
    <reaction evidence="4 5">
        <text>L-glutaminyl-[peptide chain release factor] + S-adenosyl-L-methionine = N(5)-methyl-L-glutaminyl-[peptide chain release factor] + S-adenosyl-L-homocysteine + H(+)</text>
        <dbReference type="Rhea" id="RHEA:42896"/>
        <dbReference type="Rhea" id="RHEA-COMP:10271"/>
        <dbReference type="Rhea" id="RHEA-COMP:10272"/>
        <dbReference type="ChEBI" id="CHEBI:15378"/>
        <dbReference type="ChEBI" id="CHEBI:30011"/>
        <dbReference type="ChEBI" id="CHEBI:57856"/>
        <dbReference type="ChEBI" id="CHEBI:59789"/>
        <dbReference type="ChEBI" id="CHEBI:61891"/>
        <dbReference type="EC" id="2.1.1.297"/>
    </reaction>
</comment>
<dbReference type="PANTHER" id="PTHR18895">
    <property type="entry name" value="HEMK METHYLTRANSFERASE"/>
    <property type="match status" value="1"/>
</dbReference>
<accession>A0ABY7VC52</accession>